<dbReference type="EMBL" id="BMAU01021233">
    <property type="protein sequence ID" value="GFY02484.1"/>
    <property type="molecule type" value="Genomic_DNA"/>
</dbReference>
<dbReference type="Proteomes" id="UP000887159">
    <property type="component" value="Unassembled WGS sequence"/>
</dbReference>
<evidence type="ECO:0000256" key="1">
    <source>
        <dbReference type="SAM" id="SignalP"/>
    </source>
</evidence>
<organism evidence="2 3">
    <name type="scientific">Trichonephila clavipes</name>
    <name type="common">Golden silk orbweaver</name>
    <name type="synonym">Nephila clavipes</name>
    <dbReference type="NCBI Taxonomy" id="2585209"/>
    <lineage>
        <taxon>Eukaryota</taxon>
        <taxon>Metazoa</taxon>
        <taxon>Ecdysozoa</taxon>
        <taxon>Arthropoda</taxon>
        <taxon>Chelicerata</taxon>
        <taxon>Arachnida</taxon>
        <taxon>Araneae</taxon>
        <taxon>Araneomorphae</taxon>
        <taxon>Entelegynae</taxon>
        <taxon>Araneoidea</taxon>
        <taxon>Nephilidae</taxon>
        <taxon>Trichonephila</taxon>
    </lineage>
</organism>
<gene>
    <name evidence="2" type="primary">X975_03010</name>
    <name evidence="2" type="ORF">TNCV_3503651</name>
</gene>
<evidence type="ECO:0000313" key="3">
    <source>
        <dbReference type="Proteomes" id="UP000887159"/>
    </source>
</evidence>
<keyword evidence="1" id="KW-0732">Signal</keyword>
<name>A0A8X6VCJ3_TRICX</name>
<keyword evidence="3" id="KW-1185">Reference proteome</keyword>
<feature type="chain" id="PRO_5036467082" evidence="1">
    <location>
        <begin position="22"/>
        <end position="119"/>
    </location>
</feature>
<reference evidence="2" key="1">
    <citation type="submission" date="2020-08" db="EMBL/GenBank/DDBJ databases">
        <title>Multicomponent nature underlies the extraordinary mechanical properties of spider dragline silk.</title>
        <authorList>
            <person name="Kono N."/>
            <person name="Nakamura H."/>
            <person name="Mori M."/>
            <person name="Yoshida Y."/>
            <person name="Ohtoshi R."/>
            <person name="Malay A.D."/>
            <person name="Moran D.A.P."/>
            <person name="Tomita M."/>
            <person name="Numata K."/>
            <person name="Arakawa K."/>
        </authorList>
    </citation>
    <scope>NUCLEOTIDE SEQUENCE</scope>
</reference>
<comment type="caution">
    <text evidence="2">The sequence shown here is derived from an EMBL/GenBank/DDBJ whole genome shotgun (WGS) entry which is preliminary data.</text>
</comment>
<dbReference type="AlphaFoldDB" id="A0A8X6VCJ3"/>
<protein>
    <submittedName>
        <fullName evidence="2">Transposable element Tc1 transposase</fullName>
    </submittedName>
</protein>
<proteinExistence type="predicted"/>
<dbReference type="InterPro" id="IPR036397">
    <property type="entry name" value="RNaseH_sf"/>
</dbReference>
<dbReference type="Gene3D" id="3.30.420.10">
    <property type="entry name" value="Ribonuclease H-like superfamily/Ribonuclease H"/>
    <property type="match status" value="1"/>
</dbReference>
<feature type="signal peptide" evidence="1">
    <location>
        <begin position="1"/>
        <end position="21"/>
    </location>
</feature>
<dbReference type="GO" id="GO:0003676">
    <property type="term" value="F:nucleic acid binding"/>
    <property type="evidence" value="ECO:0007669"/>
    <property type="project" value="InterPro"/>
</dbReference>
<sequence>MGSSTLLKQMLLFFMSRYARTKGLKQPMAIISSVMVYNPISCGNRLILVILHTSLTAQRYVDTILWHFVLILRAHHPEASLQHYNARPHTTHLSLDFVRAVNTRPWPARSPELSPIECV</sequence>
<accession>A0A8X6VCJ3</accession>
<evidence type="ECO:0000313" key="2">
    <source>
        <dbReference type="EMBL" id="GFY02484.1"/>
    </source>
</evidence>